<dbReference type="GO" id="GO:0016788">
    <property type="term" value="F:hydrolase activity, acting on ester bonds"/>
    <property type="evidence" value="ECO:0007669"/>
    <property type="project" value="InterPro"/>
</dbReference>
<dbReference type="InterPro" id="IPR036514">
    <property type="entry name" value="SGNH_hydro_sf"/>
</dbReference>
<evidence type="ECO:0008006" key="3">
    <source>
        <dbReference type="Google" id="ProtNLM"/>
    </source>
</evidence>
<dbReference type="Gene3D" id="3.40.50.1110">
    <property type="entry name" value="SGNH hydrolase"/>
    <property type="match status" value="2"/>
</dbReference>
<comment type="caution">
    <text evidence="1">The sequence shown here is derived from an EMBL/GenBank/DDBJ whole genome shotgun (WGS) entry which is preliminary data.</text>
</comment>
<keyword evidence="2" id="KW-1185">Reference proteome</keyword>
<reference evidence="1 2" key="1">
    <citation type="submission" date="2019-12" db="EMBL/GenBank/DDBJ databases">
        <title>Spirosoma sp. HMF4905 genome sequencing and assembly.</title>
        <authorList>
            <person name="Kang H."/>
            <person name="Cha I."/>
            <person name="Kim H."/>
            <person name="Joh K."/>
        </authorList>
    </citation>
    <scope>NUCLEOTIDE SEQUENCE [LARGE SCALE GENOMIC DNA]</scope>
    <source>
        <strain evidence="1 2">HMF4905</strain>
    </source>
</reference>
<dbReference type="InterPro" id="IPR001087">
    <property type="entry name" value="GDSL"/>
</dbReference>
<dbReference type="Proteomes" id="UP000436006">
    <property type="component" value="Unassembled WGS sequence"/>
</dbReference>
<accession>A0A7K1SKV2</accession>
<dbReference type="SUPFAM" id="SSF52266">
    <property type="entry name" value="SGNH hydrolase"/>
    <property type="match status" value="1"/>
</dbReference>
<organism evidence="1 2">
    <name type="scientific">Spirosoma arboris</name>
    <dbReference type="NCBI Taxonomy" id="2682092"/>
    <lineage>
        <taxon>Bacteria</taxon>
        <taxon>Pseudomonadati</taxon>
        <taxon>Bacteroidota</taxon>
        <taxon>Cytophagia</taxon>
        <taxon>Cytophagales</taxon>
        <taxon>Cytophagaceae</taxon>
        <taxon>Spirosoma</taxon>
    </lineage>
</organism>
<evidence type="ECO:0000313" key="1">
    <source>
        <dbReference type="EMBL" id="MVM34439.1"/>
    </source>
</evidence>
<dbReference type="AlphaFoldDB" id="A0A7K1SKV2"/>
<proteinExistence type="predicted"/>
<protein>
    <recommendedName>
        <fullName evidence="3">SGNH/GDSL hydrolase family protein</fullName>
    </recommendedName>
</protein>
<sequence length="327" mass="34498">MKQNSHQQKTHSAISHLSRRSFLHDVGILTASGLLLDACKSQNEASLIATGTPIACYGDSLTDGFGGAKISALLATAFPGRVVENYGISGQTAQQIAARQGGQPLLLTLDGDAFAGTASVKVINLSARVLSTPDSNNTSTLTGTLGGIKCTLTRTATGVVPNQIETYTISPAVSTTQAITANTQFYLDSAEKTKSYIQTLWLGRNNLPNMTGVDALIDSCVAYLSSPRRFAVIGVLNAVGESTVTNNTILSMNALLAKNYPANFIPSTPPTVAEMAALNYTATAQDMNDIASGAIPRGMRYDGLHLNTTGYQLIANRIIILIKANNW</sequence>
<name>A0A7K1SKV2_9BACT</name>
<dbReference type="EMBL" id="WPIN01000015">
    <property type="protein sequence ID" value="MVM34439.1"/>
    <property type="molecule type" value="Genomic_DNA"/>
</dbReference>
<dbReference type="RefSeq" id="WP_157589257.1">
    <property type="nucleotide sequence ID" value="NZ_WPIN01000015.1"/>
</dbReference>
<dbReference type="Pfam" id="PF00657">
    <property type="entry name" value="Lipase_GDSL"/>
    <property type="match status" value="1"/>
</dbReference>
<evidence type="ECO:0000313" key="2">
    <source>
        <dbReference type="Proteomes" id="UP000436006"/>
    </source>
</evidence>
<gene>
    <name evidence="1" type="ORF">GO755_30690</name>
</gene>